<organism evidence="4 5">
    <name type="scientific">Polyangium spumosum</name>
    <dbReference type="NCBI Taxonomy" id="889282"/>
    <lineage>
        <taxon>Bacteria</taxon>
        <taxon>Pseudomonadati</taxon>
        <taxon>Myxococcota</taxon>
        <taxon>Polyangia</taxon>
        <taxon>Polyangiales</taxon>
        <taxon>Polyangiaceae</taxon>
        <taxon>Polyangium</taxon>
    </lineage>
</organism>
<dbReference type="AlphaFoldDB" id="A0A6N7PIU2"/>
<proteinExistence type="inferred from homology"/>
<evidence type="ECO:0000313" key="5">
    <source>
        <dbReference type="Proteomes" id="UP000440224"/>
    </source>
</evidence>
<name>A0A6N7PIU2_9BACT</name>
<gene>
    <name evidence="2 4" type="primary">rsfS</name>
    <name evidence="4" type="ORF">GF068_02225</name>
</gene>
<dbReference type="EMBL" id="WJIE01000001">
    <property type="protein sequence ID" value="MRG90746.1"/>
    <property type="molecule type" value="Genomic_DNA"/>
</dbReference>
<evidence type="ECO:0000256" key="2">
    <source>
        <dbReference type="HAMAP-Rule" id="MF_01477"/>
    </source>
</evidence>
<dbReference type="HAMAP" id="MF_01477">
    <property type="entry name" value="Iojap_RsfS"/>
    <property type="match status" value="1"/>
</dbReference>
<dbReference type="PANTHER" id="PTHR21043:SF0">
    <property type="entry name" value="MITOCHONDRIAL ASSEMBLY OF RIBOSOMAL LARGE SUBUNIT PROTEIN 1"/>
    <property type="match status" value="1"/>
</dbReference>
<comment type="caution">
    <text evidence="4">The sequence shown here is derived from an EMBL/GenBank/DDBJ whole genome shotgun (WGS) entry which is preliminary data.</text>
</comment>
<evidence type="ECO:0000256" key="3">
    <source>
        <dbReference type="SAM" id="MobiDB-lite"/>
    </source>
</evidence>
<evidence type="ECO:0000256" key="1">
    <source>
        <dbReference type="ARBA" id="ARBA00010574"/>
    </source>
</evidence>
<keyword evidence="2" id="KW-0810">Translation regulation</keyword>
<dbReference type="GO" id="GO:0042256">
    <property type="term" value="P:cytosolic ribosome assembly"/>
    <property type="evidence" value="ECO:0007669"/>
    <property type="project" value="UniProtKB-UniRule"/>
</dbReference>
<dbReference type="Proteomes" id="UP000440224">
    <property type="component" value="Unassembled WGS sequence"/>
</dbReference>
<dbReference type="InterPro" id="IPR043519">
    <property type="entry name" value="NT_sf"/>
</dbReference>
<dbReference type="InterPro" id="IPR004394">
    <property type="entry name" value="Iojap/RsfS/C7orf30"/>
</dbReference>
<evidence type="ECO:0000313" key="4">
    <source>
        <dbReference type="EMBL" id="MRG90746.1"/>
    </source>
</evidence>
<dbReference type="NCBIfam" id="TIGR00090">
    <property type="entry name" value="rsfS_iojap_ybeB"/>
    <property type="match status" value="1"/>
</dbReference>
<dbReference type="Gene3D" id="3.30.460.10">
    <property type="entry name" value="Beta Polymerase, domain 2"/>
    <property type="match status" value="1"/>
</dbReference>
<feature type="region of interest" description="Disordered" evidence="3">
    <location>
        <begin position="120"/>
        <end position="158"/>
    </location>
</feature>
<feature type="compositionally biased region" description="Acidic residues" evidence="3">
    <location>
        <begin position="141"/>
        <end position="158"/>
    </location>
</feature>
<comment type="subunit">
    <text evidence="2">Interacts with ribosomal protein uL14 (rplN).</text>
</comment>
<dbReference type="GO" id="GO:0017148">
    <property type="term" value="P:negative regulation of translation"/>
    <property type="evidence" value="ECO:0007669"/>
    <property type="project" value="UniProtKB-UniRule"/>
</dbReference>
<accession>A0A6N7PIU2</accession>
<dbReference type="GO" id="GO:0090071">
    <property type="term" value="P:negative regulation of ribosome biogenesis"/>
    <property type="evidence" value="ECO:0007669"/>
    <property type="project" value="UniProtKB-UniRule"/>
</dbReference>
<dbReference type="GO" id="GO:0043023">
    <property type="term" value="F:ribosomal large subunit binding"/>
    <property type="evidence" value="ECO:0007669"/>
    <property type="project" value="TreeGrafter"/>
</dbReference>
<reference evidence="4 5" key="1">
    <citation type="submission" date="2019-10" db="EMBL/GenBank/DDBJ databases">
        <title>A soil myxobacterium in the family Polyangiaceae.</title>
        <authorList>
            <person name="Li Y."/>
            <person name="Wang J."/>
        </authorList>
    </citation>
    <scope>NUCLEOTIDE SEQUENCE [LARGE SCALE GENOMIC DNA]</scope>
    <source>
        <strain evidence="4 5">DSM 14734</strain>
    </source>
</reference>
<dbReference type="GO" id="GO:0005737">
    <property type="term" value="C:cytoplasm"/>
    <property type="evidence" value="ECO:0007669"/>
    <property type="project" value="UniProtKB-SubCell"/>
</dbReference>
<comment type="similarity">
    <text evidence="1 2">Belongs to the Iojap/RsfS family.</text>
</comment>
<comment type="subcellular location">
    <subcellularLocation>
        <location evidence="2">Cytoplasm</location>
    </subcellularLocation>
</comment>
<sequence>MPETASPARELAVQVATAGLDKKALGVEILDVRGRVDYADFLVLMTGRSDRHVGSIAQGIEEELGKKKIAPISVEGMSAATWVLLDYGDVVVHVFQEDARQLYDIEGLWMDASRVAVPEGEAGARPATQVNRAQADAGEGFGDDEPSADDDEDRSEEE</sequence>
<dbReference type="Pfam" id="PF02410">
    <property type="entry name" value="RsfS"/>
    <property type="match status" value="1"/>
</dbReference>
<dbReference type="PANTHER" id="PTHR21043">
    <property type="entry name" value="IOJAP SUPERFAMILY ORTHOLOG"/>
    <property type="match status" value="1"/>
</dbReference>
<keyword evidence="5" id="KW-1185">Reference proteome</keyword>
<protein>
    <recommendedName>
        <fullName evidence="2">Ribosomal silencing factor RsfS</fullName>
    </recommendedName>
</protein>
<keyword evidence="2" id="KW-0678">Repressor</keyword>
<dbReference type="SUPFAM" id="SSF81301">
    <property type="entry name" value="Nucleotidyltransferase"/>
    <property type="match status" value="1"/>
</dbReference>
<comment type="function">
    <text evidence="2">Functions as a ribosomal silencing factor. Interacts with ribosomal protein uL14 (rplN), blocking formation of intersubunit bridge B8. Prevents association of the 30S and 50S ribosomal subunits and the formation of functional ribosomes, thus repressing translation.</text>
</comment>
<keyword evidence="2" id="KW-0963">Cytoplasm</keyword>